<feature type="compositionally biased region" description="Polar residues" evidence="1">
    <location>
        <begin position="154"/>
        <end position="167"/>
    </location>
</feature>
<feature type="region of interest" description="Disordered" evidence="1">
    <location>
        <begin position="237"/>
        <end position="322"/>
    </location>
</feature>
<comment type="caution">
    <text evidence="2">The sequence shown here is derived from an EMBL/GenBank/DDBJ whole genome shotgun (WGS) entry which is preliminary data.</text>
</comment>
<name>A0AAJ0M8S7_9PEZI</name>
<accession>A0AAJ0M8S7</accession>
<sequence length="445" mass="48986">MAREKRSSVPVDYDQRPQGLFAPPVIPWEHTARQQTQNPCASPVIPQQNTATQQPHGLDAPAVVPKQNTAHQQPQDLFAPAVIPWEHTARQQPLDPSASAFIPHQNTATQQPHGLDTATVVPQRNTAHQQPHSLFAPSVIPWENRARQQPRDPSASSLVPQQNTVRQQPYGPRNYSPSPVVPSQNTAHQVPHGLFAPAAVPGEDVARRQWQPYGPSNYAPPPGALLRLNTALPPPYGSNHRAWNNTPPVGPRHNTAGLYPRGPRKTVFDLPPPPPRVNRPSSPVESQDQVPGQSSTSPVIKPEDAPVVKQEDAPDNPELSGHHISNNHWMAINQASFECARNVERVLLTNLKYIAVQNAMILNSHRFILKAVLDLMPKGEASVKIDSEGDVKMKTEFGGGDVTIAESRGGDGDKEKKAWIQDDRIEAKALLEKLEDLERFTGELR</sequence>
<dbReference type="EMBL" id="JAUIQD010000008">
    <property type="protein sequence ID" value="KAK3342098.1"/>
    <property type="molecule type" value="Genomic_DNA"/>
</dbReference>
<feature type="region of interest" description="Disordered" evidence="1">
    <location>
        <begin position="146"/>
        <end position="187"/>
    </location>
</feature>
<dbReference type="AlphaFoldDB" id="A0AAJ0M8S7"/>
<gene>
    <name evidence="2" type="ORF">B0T25DRAFT_359092</name>
</gene>
<evidence type="ECO:0000313" key="3">
    <source>
        <dbReference type="Proteomes" id="UP001275084"/>
    </source>
</evidence>
<organism evidence="2 3">
    <name type="scientific">Lasiosphaeria hispida</name>
    <dbReference type="NCBI Taxonomy" id="260671"/>
    <lineage>
        <taxon>Eukaryota</taxon>
        <taxon>Fungi</taxon>
        <taxon>Dikarya</taxon>
        <taxon>Ascomycota</taxon>
        <taxon>Pezizomycotina</taxon>
        <taxon>Sordariomycetes</taxon>
        <taxon>Sordariomycetidae</taxon>
        <taxon>Sordariales</taxon>
        <taxon>Lasiosphaeriaceae</taxon>
        <taxon>Lasiosphaeria</taxon>
    </lineage>
</organism>
<keyword evidence="3" id="KW-1185">Reference proteome</keyword>
<dbReference type="Proteomes" id="UP001275084">
    <property type="component" value="Unassembled WGS sequence"/>
</dbReference>
<evidence type="ECO:0000256" key="1">
    <source>
        <dbReference type="SAM" id="MobiDB-lite"/>
    </source>
</evidence>
<protein>
    <submittedName>
        <fullName evidence="2">Uncharacterized protein</fullName>
    </submittedName>
</protein>
<feature type="compositionally biased region" description="Polar residues" evidence="1">
    <location>
        <begin position="33"/>
        <end position="55"/>
    </location>
</feature>
<reference evidence="2" key="1">
    <citation type="journal article" date="2023" name="Mol. Phylogenet. Evol.">
        <title>Genome-scale phylogeny and comparative genomics of the fungal order Sordariales.</title>
        <authorList>
            <person name="Hensen N."/>
            <person name="Bonometti L."/>
            <person name="Westerberg I."/>
            <person name="Brannstrom I.O."/>
            <person name="Guillou S."/>
            <person name="Cros-Aarteil S."/>
            <person name="Calhoun S."/>
            <person name="Haridas S."/>
            <person name="Kuo A."/>
            <person name="Mondo S."/>
            <person name="Pangilinan J."/>
            <person name="Riley R."/>
            <person name="LaButti K."/>
            <person name="Andreopoulos B."/>
            <person name="Lipzen A."/>
            <person name="Chen C."/>
            <person name="Yan M."/>
            <person name="Daum C."/>
            <person name="Ng V."/>
            <person name="Clum A."/>
            <person name="Steindorff A."/>
            <person name="Ohm R.A."/>
            <person name="Martin F."/>
            <person name="Silar P."/>
            <person name="Natvig D.O."/>
            <person name="Lalanne C."/>
            <person name="Gautier V."/>
            <person name="Ament-Velasquez S.L."/>
            <person name="Kruys A."/>
            <person name="Hutchinson M.I."/>
            <person name="Powell A.J."/>
            <person name="Barry K."/>
            <person name="Miller A.N."/>
            <person name="Grigoriev I.V."/>
            <person name="Debuchy R."/>
            <person name="Gladieux P."/>
            <person name="Hiltunen Thoren M."/>
            <person name="Johannesson H."/>
        </authorList>
    </citation>
    <scope>NUCLEOTIDE SEQUENCE</scope>
    <source>
        <strain evidence="2">CBS 955.72</strain>
    </source>
</reference>
<reference evidence="2" key="2">
    <citation type="submission" date="2023-06" db="EMBL/GenBank/DDBJ databases">
        <authorList>
            <consortium name="Lawrence Berkeley National Laboratory"/>
            <person name="Haridas S."/>
            <person name="Hensen N."/>
            <person name="Bonometti L."/>
            <person name="Westerberg I."/>
            <person name="Brannstrom I.O."/>
            <person name="Guillou S."/>
            <person name="Cros-Aarteil S."/>
            <person name="Calhoun S."/>
            <person name="Kuo A."/>
            <person name="Mondo S."/>
            <person name="Pangilinan J."/>
            <person name="Riley R."/>
            <person name="Labutti K."/>
            <person name="Andreopoulos B."/>
            <person name="Lipzen A."/>
            <person name="Chen C."/>
            <person name="Yanf M."/>
            <person name="Daum C."/>
            <person name="Ng V."/>
            <person name="Clum A."/>
            <person name="Steindorff A."/>
            <person name="Ohm R."/>
            <person name="Martin F."/>
            <person name="Silar P."/>
            <person name="Natvig D."/>
            <person name="Lalanne C."/>
            <person name="Gautier V."/>
            <person name="Ament-Velasquez S.L."/>
            <person name="Kruys A."/>
            <person name="Hutchinson M.I."/>
            <person name="Powell A.J."/>
            <person name="Barry K."/>
            <person name="Miller A.N."/>
            <person name="Grigoriev I.V."/>
            <person name="Debuchy R."/>
            <person name="Gladieux P."/>
            <person name="Thoren M.H."/>
            <person name="Johannesson H."/>
        </authorList>
    </citation>
    <scope>NUCLEOTIDE SEQUENCE</scope>
    <source>
        <strain evidence="2">CBS 955.72</strain>
    </source>
</reference>
<feature type="compositionally biased region" description="Polar residues" evidence="1">
    <location>
        <begin position="285"/>
        <end position="298"/>
    </location>
</feature>
<evidence type="ECO:0000313" key="2">
    <source>
        <dbReference type="EMBL" id="KAK3342098.1"/>
    </source>
</evidence>
<proteinExistence type="predicted"/>
<feature type="compositionally biased region" description="Basic and acidic residues" evidence="1">
    <location>
        <begin position="301"/>
        <end position="312"/>
    </location>
</feature>
<feature type="compositionally biased region" description="Polar residues" evidence="1">
    <location>
        <begin position="175"/>
        <end position="187"/>
    </location>
</feature>
<feature type="region of interest" description="Disordered" evidence="1">
    <location>
        <begin position="1"/>
        <end position="73"/>
    </location>
</feature>